<organism evidence="4 5">
    <name type="scientific">Acorus gramineus</name>
    <name type="common">Dwarf sweet flag</name>
    <dbReference type="NCBI Taxonomy" id="55184"/>
    <lineage>
        <taxon>Eukaryota</taxon>
        <taxon>Viridiplantae</taxon>
        <taxon>Streptophyta</taxon>
        <taxon>Embryophyta</taxon>
        <taxon>Tracheophyta</taxon>
        <taxon>Spermatophyta</taxon>
        <taxon>Magnoliopsida</taxon>
        <taxon>Liliopsida</taxon>
        <taxon>Acoraceae</taxon>
        <taxon>Acorus</taxon>
    </lineage>
</organism>
<feature type="compositionally biased region" description="Acidic residues" evidence="2">
    <location>
        <begin position="252"/>
        <end position="267"/>
    </location>
</feature>
<dbReference type="PANTHER" id="PTHR31934">
    <property type="entry name" value="ALPHA/BETA-HYDROLASES SUPERFAMILY PROTEIN"/>
    <property type="match status" value="1"/>
</dbReference>
<protein>
    <recommendedName>
        <fullName evidence="3">Transcription factor Iwr1 domain-containing protein</fullName>
    </recommendedName>
</protein>
<evidence type="ECO:0000313" key="4">
    <source>
        <dbReference type="EMBL" id="KAK1265706.1"/>
    </source>
</evidence>
<dbReference type="PANTHER" id="PTHR31934:SF2">
    <property type="entry name" value="RNA-DIRECTED DNA METHYLATION 4"/>
    <property type="match status" value="1"/>
</dbReference>
<proteinExistence type="inferred from homology"/>
<evidence type="ECO:0000256" key="2">
    <source>
        <dbReference type="SAM" id="MobiDB-lite"/>
    </source>
</evidence>
<feature type="compositionally biased region" description="Acidic residues" evidence="2">
    <location>
        <begin position="293"/>
        <end position="312"/>
    </location>
</feature>
<keyword evidence="5" id="KW-1185">Reference proteome</keyword>
<accession>A0AAV9ANL4</accession>
<feature type="compositionally biased region" description="Acidic residues" evidence="2">
    <location>
        <begin position="276"/>
        <end position="286"/>
    </location>
</feature>
<evidence type="ECO:0000259" key="3">
    <source>
        <dbReference type="Pfam" id="PF08574"/>
    </source>
</evidence>
<reference evidence="4" key="2">
    <citation type="submission" date="2023-06" db="EMBL/GenBank/DDBJ databases">
        <authorList>
            <person name="Ma L."/>
            <person name="Liu K.-W."/>
            <person name="Li Z."/>
            <person name="Hsiao Y.-Y."/>
            <person name="Qi Y."/>
            <person name="Fu T."/>
            <person name="Tang G."/>
            <person name="Zhang D."/>
            <person name="Sun W.-H."/>
            <person name="Liu D.-K."/>
            <person name="Li Y."/>
            <person name="Chen G.-Z."/>
            <person name="Liu X.-D."/>
            <person name="Liao X.-Y."/>
            <person name="Jiang Y.-T."/>
            <person name="Yu X."/>
            <person name="Hao Y."/>
            <person name="Huang J."/>
            <person name="Zhao X.-W."/>
            <person name="Ke S."/>
            <person name="Chen Y.-Y."/>
            <person name="Wu W.-L."/>
            <person name="Hsu J.-L."/>
            <person name="Lin Y.-F."/>
            <person name="Huang M.-D."/>
            <person name="Li C.-Y."/>
            <person name="Huang L."/>
            <person name="Wang Z.-W."/>
            <person name="Zhao X."/>
            <person name="Zhong W.-Y."/>
            <person name="Peng D.-H."/>
            <person name="Ahmad S."/>
            <person name="Lan S."/>
            <person name="Zhang J.-S."/>
            <person name="Tsai W.-C."/>
            <person name="Van De Peer Y."/>
            <person name="Liu Z.-J."/>
        </authorList>
    </citation>
    <scope>NUCLEOTIDE SEQUENCE</scope>
    <source>
        <strain evidence="4">SCP</strain>
        <tissue evidence="4">Leaves</tissue>
    </source>
</reference>
<dbReference type="EMBL" id="JAUJYN010000008">
    <property type="protein sequence ID" value="KAK1265706.1"/>
    <property type="molecule type" value="Genomic_DNA"/>
</dbReference>
<feature type="compositionally biased region" description="Acidic residues" evidence="2">
    <location>
        <begin position="327"/>
        <end position="346"/>
    </location>
</feature>
<evidence type="ECO:0000313" key="5">
    <source>
        <dbReference type="Proteomes" id="UP001179952"/>
    </source>
</evidence>
<sequence>MAETSTSSPPPTSKPLFVRVKRKSFQEKLDAFWLEIKERPLKRPLLDFGNLSLSDSSKKEELKTKKVLVQHVETISRSNDMGSVLQSFLPNSSSVNESKTMFEERRHLYKQENKHDLLLSTAKKKHEDLGRNARFEQIWKSRKGNKDDNVDPLHDMCQIYDVIRVDVEDEIPKVKEKEDTSTDYTALLCNYLPMLREFIPEAAKEIESDLLVEESKKDDYVYDVYTVENDTTEPGEDSHSDYPLVQVDEDDYCDDDQQSDYETDDSNAENNPLFDYPEEESSESEVESQGSSDPEEGSDSEGENEMLNEDDRDYNVGKLMEGHGLQYEEDLPGDYDDEDDWKWEHR</sequence>
<dbReference type="Pfam" id="PF08574">
    <property type="entry name" value="Iwr1"/>
    <property type="match status" value="1"/>
</dbReference>
<reference evidence="4" key="1">
    <citation type="journal article" date="2023" name="Nat. Commun.">
        <title>Diploid and tetraploid genomes of Acorus and the evolution of monocots.</title>
        <authorList>
            <person name="Ma L."/>
            <person name="Liu K.W."/>
            <person name="Li Z."/>
            <person name="Hsiao Y.Y."/>
            <person name="Qi Y."/>
            <person name="Fu T."/>
            <person name="Tang G.D."/>
            <person name="Zhang D."/>
            <person name="Sun W.H."/>
            <person name="Liu D.K."/>
            <person name="Li Y."/>
            <person name="Chen G.Z."/>
            <person name="Liu X.D."/>
            <person name="Liao X.Y."/>
            <person name="Jiang Y.T."/>
            <person name="Yu X."/>
            <person name="Hao Y."/>
            <person name="Huang J."/>
            <person name="Zhao X.W."/>
            <person name="Ke S."/>
            <person name="Chen Y.Y."/>
            <person name="Wu W.L."/>
            <person name="Hsu J.L."/>
            <person name="Lin Y.F."/>
            <person name="Huang M.D."/>
            <person name="Li C.Y."/>
            <person name="Huang L."/>
            <person name="Wang Z.W."/>
            <person name="Zhao X."/>
            <person name="Zhong W.Y."/>
            <person name="Peng D.H."/>
            <person name="Ahmad S."/>
            <person name="Lan S."/>
            <person name="Zhang J.S."/>
            <person name="Tsai W.C."/>
            <person name="Van de Peer Y."/>
            <person name="Liu Z.J."/>
        </authorList>
    </citation>
    <scope>NUCLEOTIDE SEQUENCE</scope>
    <source>
        <strain evidence="4">SCP</strain>
    </source>
</reference>
<comment type="similarity">
    <text evidence="1">Belongs to the IWR1/SLC7A6OS family.</text>
</comment>
<comment type="caution">
    <text evidence="4">The sequence shown here is derived from an EMBL/GenBank/DDBJ whole genome shotgun (WGS) entry which is preliminary data.</text>
</comment>
<evidence type="ECO:0000256" key="1">
    <source>
        <dbReference type="ARBA" id="ARBA00010218"/>
    </source>
</evidence>
<gene>
    <name evidence="4" type="ORF">QJS04_geneDACA017065</name>
</gene>
<dbReference type="AlphaFoldDB" id="A0AAV9ANL4"/>
<name>A0AAV9ANL4_ACOGR</name>
<feature type="domain" description="Transcription factor Iwr1" evidence="3">
    <location>
        <begin position="218"/>
        <end position="280"/>
    </location>
</feature>
<dbReference type="Proteomes" id="UP001179952">
    <property type="component" value="Unassembled WGS sequence"/>
</dbReference>
<feature type="region of interest" description="Disordered" evidence="2">
    <location>
        <begin position="252"/>
        <end position="346"/>
    </location>
</feature>
<dbReference type="InterPro" id="IPR013883">
    <property type="entry name" value="TF_Iwr1_dom"/>
</dbReference>